<proteinExistence type="predicted"/>
<dbReference type="InterPro" id="IPR000276">
    <property type="entry name" value="GPCR_Rhodpsn"/>
</dbReference>
<dbReference type="SUPFAM" id="SSF81321">
    <property type="entry name" value="Family A G protein-coupled receptor-like"/>
    <property type="match status" value="1"/>
</dbReference>
<name>A0A8S3YZ29_9EUPU</name>
<keyword evidence="2 5" id="KW-0812">Transmembrane</keyword>
<dbReference type="InterPro" id="IPR017452">
    <property type="entry name" value="GPCR_Rhodpsn_7TM"/>
</dbReference>
<dbReference type="GO" id="GO:0004930">
    <property type="term" value="F:G protein-coupled receptor activity"/>
    <property type="evidence" value="ECO:0007669"/>
    <property type="project" value="InterPro"/>
</dbReference>
<feature type="transmembrane region" description="Helical" evidence="5">
    <location>
        <begin position="250"/>
        <end position="272"/>
    </location>
</feature>
<accession>A0A8S3YZ29</accession>
<dbReference type="Proteomes" id="UP000678393">
    <property type="component" value="Unassembled WGS sequence"/>
</dbReference>
<feature type="transmembrane region" description="Helical" evidence="5">
    <location>
        <begin position="165"/>
        <end position="184"/>
    </location>
</feature>
<evidence type="ECO:0000256" key="1">
    <source>
        <dbReference type="ARBA" id="ARBA00004370"/>
    </source>
</evidence>
<feature type="non-terminal residue" evidence="7">
    <location>
        <position position="372"/>
    </location>
</feature>
<organism evidence="7 8">
    <name type="scientific">Candidula unifasciata</name>
    <dbReference type="NCBI Taxonomy" id="100452"/>
    <lineage>
        <taxon>Eukaryota</taxon>
        <taxon>Metazoa</taxon>
        <taxon>Spiralia</taxon>
        <taxon>Lophotrochozoa</taxon>
        <taxon>Mollusca</taxon>
        <taxon>Gastropoda</taxon>
        <taxon>Heterobranchia</taxon>
        <taxon>Euthyneura</taxon>
        <taxon>Panpulmonata</taxon>
        <taxon>Eupulmonata</taxon>
        <taxon>Stylommatophora</taxon>
        <taxon>Helicina</taxon>
        <taxon>Helicoidea</taxon>
        <taxon>Geomitridae</taxon>
        <taxon>Candidula</taxon>
    </lineage>
</organism>
<evidence type="ECO:0000256" key="4">
    <source>
        <dbReference type="ARBA" id="ARBA00023136"/>
    </source>
</evidence>
<feature type="transmembrane region" description="Helical" evidence="5">
    <location>
        <begin position="126"/>
        <end position="153"/>
    </location>
</feature>
<protein>
    <recommendedName>
        <fullName evidence="6">G-protein coupled receptors family 1 profile domain-containing protein</fullName>
    </recommendedName>
</protein>
<feature type="non-terminal residue" evidence="7">
    <location>
        <position position="1"/>
    </location>
</feature>
<dbReference type="PANTHER" id="PTHR46641:SF2">
    <property type="entry name" value="FMRFAMIDE RECEPTOR"/>
    <property type="match status" value="1"/>
</dbReference>
<dbReference type="OrthoDB" id="6146969at2759"/>
<evidence type="ECO:0000256" key="5">
    <source>
        <dbReference type="SAM" id="Phobius"/>
    </source>
</evidence>
<feature type="transmembrane region" description="Helical" evidence="5">
    <location>
        <begin position="204"/>
        <end position="229"/>
    </location>
</feature>
<evidence type="ECO:0000256" key="3">
    <source>
        <dbReference type="ARBA" id="ARBA00022989"/>
    </source>
</evidence>
<keyword evidence="3 5" id="KW-1133">Transmembrane helix</keyword>
<dbReference type="InterPro" id="IPR052954">
    <property type="entry name" value="GPCR-Ligand_Int"/>
</dbReference>
<keyword evidence="4 5" id="KW-0472">Membrane</keyword>
<dbReference type="PRINTS" id="PR00237">
    <property type="entry name" value="GPCRRHODOPSN"/>
</dbReference>
<dbReference type="GO" id="GO:0016020">
    <property type="term" value="C:membrane"/>
    <property type="evidence" value="ECO:0007669"/>
    <property type="project" value="UniProtKB-SubCell"/>
</dbReference>
<sequence length="372" mass="40446">YHSTCSVSPSQQCIPQPAVYPTASSVSPSQQCIPQPAVYPPASSVSLNLQCIPQPIVYPPASSLSLNQQCIPQPAVLIRYIGELLLRKITTMGDNSNQTSKASSLNSEDSFGSAVPVLVSDEDTELILLVISCIIRGTVTIFGIIFNIINAMVFTKLGLQETSNVLFLAIAVADLGALLTLLLGSVCQNPPMFEVFQNVDMAEILFLASAWPHYYFTLVSAILTCQITIERYLCIAFPLAVRRLIRTSRAVISIVAVYTTTLSFVLPVFTSIQLGLEFSLTKNSTIFGLILSPDMVSTIQMTNLFNNVIHITAFFIVSLTTTLTVHKLVAMSKWRNANALSVNSISSRDKKISRMVISNAISFIVCLIPVSA</sequence>
<gene>
    <name evidence="7" type="ORF">CUNI_LOCUS7016</name>
</gene>
<comment type="caution">
    <text evidence="7">The sequence shown here is derived from an EMBL/GenBank/DDBJ whole genome shotgun (WGS) entry which is preliminary data.</text>
</comment>
<evidence type="ECO:0000256" key="2">
    <source>
        <dbReference type="ARBA" id="ARBA00022692"/>
    </source>
</evidence>
<dbReference type="AlphaFoldDB" id="A0A8S3YZ29"/>
<dbReference type="EMBL" id="CAJHNH020001091">
    <property type="protein sequence ID" value="CAG5121458.1"/>
    <property type="molecule type" value="Genomic_DNA"/>
</dbReference>
<keyword evidence="8" id="KW-1185">Reference proteome</keyword>
<evidence type="ECO:0000313" key="8">
    <source>
        <dbReference type="Proteomes" id="UP000678393"/>
    </source>
</evidence>
<evidence type="ECO:0000313" key="7">
    <source>
        <dbReference type="EMBL" id="CAG5121458.1"/>
    </source>
</evidence>
<feature type="domain" description="G-protein coupled receptors family 1 profile" evidence="6">
    <location>
        <begin position="143"/>
        <end position="372"/>
    </location>
</feature>
<evidence type="ECO:0000259" key="6">
    <source>
        <dbReference type="PROSITE" id="PS50262"/>
    </source>
</evidence>
<feature type="transmembrane region" description="Helical" evidence="5">
    <location>
        <begin position="308"/>
        <end position="331"/>
    </location>
</feature>
<reference evidence="7" key="1">
    <citation type="submission" date="2021-04" db="EMBL/GenBank/DDBJ databases">
        <authorList>
            <consortium name="Molecular Ecology Group"/>
        </authorList>
    </citation>
    <scope>NUCLEOTIDE SEQUENCE</scope>
</reference>
<dbReference type="Gene3D" id="1.20.1070.10">
    <property type="entry name" value="Rhodopsin 7-helix transmembrane proteins"/>
    <property type="match status" value="1"/>
</dbReference>
<dbReference type="PROSITE" id="PS50262">
    <property type="entry name" value="G_PROTEIN_RECEP_F1_2"/>
    <property type="match status" value="1"/>
</dbReference>
<dbReference type="PANTHER" id="PTHR46641">
    <property type="entry name" value="FMRFAMIDE RECEPTOR-RELATED"/>
    <property type="match status" value="1"/>
</dbReference>
<comment type="subcellular location">
    <subcellularLocation>
        <location evidence="1">Membrane</location>
    </subcellularLocation>
</comment>
<dbReference type="Pfam" id="PF00001">
    <property type="entry name" value="7tm_1"/>
    <property type="match status" value="1"/>
</dbReference>